<dbReference type="InterPro" id="IPR000082">
    <property type="entry name" value="SEA_dom"/>
</dbReference>
<sequence length="198" mass="21632">EVYDYVTTTESPGLGYTVQVKLIELGENFVAPKPGTIEYEDLSTSISNNFQPVFRSLPGYRRLIVEQLNDESNNIVAVMNLQLDKAMAEKGRALSEGEDTNEQVHKAVQESVGSGRIGNLKVDPRYLVFEPQSLTSNIVPDSDGSTVSSGFFDMPSTKLYIVLGCIAALVLVALVQAGCTVYRATGRRNANRHKVTSL</sequence>
<evidence type="ECO:0000313" key="1">
    <source>
        <dbReference type="EMBL" id="ENN70172.1"/>
    </source>
</evidence>
<gene>
    <name evidence="1" type="ORF">YQE_00017</name>
</gene>
<dbReference type="HOGENOM" id="CLU_1381136_0_0_1"/>
<dbReference type="OrthoDB" id="188511at2759"/>
<reference evidence="1" key="1">
    <citation type="journal article" date="2013" name="Genome Biol.">
        <title>Draft genome of the mountain pine beetle, Dendroctonus ponderosae Hopkins, a major forest pest.</title>
        <authorList>
            <person name="Keeling C.I."/>
            <person name="Yuen M.M."/>
            <person name="Liao N.Y."/>
            <person name="Docking T.R."/>
            <person name="Chan S.K."/>
            <person name="Taylor G.A."/>
            <person name="Palmquist D.L."/>
            <person name="Jackman S.D."/>
            <person name="Nguyen A."/>
            <person name="Li M."/>
            <person name="Henderson H."/>
            <person name="Janes J.K."/>
            <person name="Zhao Y."/>
            <person name="Pandoh P."/>
            <person name="Moore R."/>
            <person name="Sperling F.A."/>
            <person name="Huber D.P."/>
            <person name="Birol I."/>
            <person name="Jones S.J."/>
            <person name="Bohlmann J."/>
        </authorList>
    </citation>
    <scope>NUCLEOTIDE SEQUENCE</scope>
</reference>
<dbReference type="AlphaFoldDB" id="N6TV69"/>
<name>N6TV69_DENPD</name>
<organism evidence="1">
    <name type="scientific">Dendroctonus ponderosae</name>
    <name type="common">Mountain pine beetle</name>
    <dbReference type="NCBI Taxonomy" id="77166"/>
    <lineage>
        <taxon>Eukaryota</taxon>
        <taxon>Metazoa</taxon>
        <taxon>Ecdysozoa</taxon>
        <taxon>Arthropoda</taxon>
        <taxon>Hexapoda</taxon>
        <taxon>Insecta</taxon>
        <taxon>Pterygota</taxon>
        <taxon>Neoptera</taxon>
        <taxon>Endopterygota</taxon>
        <taxon>Coleoptera</taxon>
        <taxon>Polyphaga</taxon>
        <taxon>Cucujiformia</taxon>
        <taxon>Curculionidae</taxon>
        <taxon>Scolytinae</taxon>
        <taxon>Dendroctonus</taxon>
    </lineage>
</organism>
<dbReference type="PROSITE" id="PS50024">
    <property type="entry name" value="SEA"/>
    <property type="match status" value="1"/>
</dbReference>
<accession>N6TV69</accession>
<protein>
    <submittedName>
        <fullName evidence="1">Uncharacterized protein</fullName>
    </submittedName>
</protein>
<dbReference type="PANTHER" id="PTHR46901">
    <property type="entry name" value="GH04942P"/>
    <property type="match status" value="1"/>
</dbReference>
<dbReference type="EMBL" id="KB741528">
    <property type="protein sequence ID" value="ENN70172.1"/>
    <property type="molecule type" value="Genomic_DNA"/>
</dbReference>
<proteinExistence type="predicted"/>
<feature type="non-terminal residue" evidence="1">
    <location>
        <position position="1"/>
    </location>
</feature>
<dbReference type="PANTHER" id="PTHR46901:SF2">
    <property type="entry name" value="GH04942P"/>
    <property type="match status" value="1"/>
</dbReference>